<evidence type="ECO:0000313" key="2">
    <source>
        <dbReference type="EMBL" id="MCV7424788.1"/>
    </source>
</evidence>
<organism evidence="2 3">
    <name type="scientific">Mycobacterium yunnanensis</name>
    <dbReference type="NCBI Taxonomy" id="368477"/>
    <lineage>
        <taxon>Bacteria</taxon>
        <taxon>Bacillati</taxon>
        <taxon>Actinomycetota</taxon>
        <taxon>Actinomycetes</taxon>
        <taxon>Mycobacteriales</taxon>
        <taxon>Mycobacteriaceae</taxon>
        <taxon>Mycobacterium</taxon>
    </lineage>
</organism>
<feature type="region of interest" description="Disordered" evidence="1">
    <location>
        <begin position="115"/>
        <end position="146"/>
    </location>
</feature>
<evidence type="ECO:0000313" key="3">
    <source>
        <dbReference type="Proteomes" id="UP001141629"/>
    </source>
</evidence>
<reference evidence="2" key="1">
    <citation type="submission" date="2020-07" db="EMBL/GenBank/DDBJ databases">
        <authorList>
            <person name="Pettersson B.M.F."/>
            <person name="Behra P.R.K."/>
            <person name="Ramesh M."/>
            <person name="Das S."/>
            <person name="Dasgupta S."/>
            <person name="Kirsebom L.A."/>
        </authorList>
    </citation>
    <scope>NUCLEOTIDE SEQUENCE</scope>
    <source>
        <strain evidence="2">DSM 44838</strain>
    </source>
</reference>
<dbReference type="AlphaFoldDB" id="A0A9X2Z8C6"/>
<accession>A0A9X2Z8C6</accession>
<dbReference type="EMBL" id="JACKVK010000022">
    <property type="protein sequence ID" value="MCV7424788.1"/>
    <property type="molecule type" value="Genomic_DNA"/>
</dbReference>
<sequence>MTTTRQHIEDLDVDRWAALTKRAAADAVATAERLGLEPRTETVALAGMSEQELAQHRHHNGPPVPRRSLAMQVVEADHLRSAAEERARIAHQGRLDAEAAASLARSAAEESARAADAAGERIRAVEADSARKDAERRAERAADLTSLQQAQADVERISAEAAAEAAAAAEKVRAAQARAEERNAERAADRAAAEQTVQHLQAEIERIRADAAAEVAAAEQKALAAQARAEDRSSERAAERATVEEDVQRVRRELEKVRADAAAEVAAAQGTAAADVAAAHAAAAAEVTAAQDAAAAEVARWESHAREMERWARAEVATQLLTIPVPPFQVRARTGSVESTIDTLYQIDHVLEVALADVKSSFVPDRDFTLNLIWKVQEQAKEVTRELAVLPTRYADHEQAEAATTYAVAAGDAFRALLQRVDAAVLRLGTRYRSPDADIIEAVTAMLADLRAQGLYD</sequence>
<protein>
    <submittedName>
        <fullName evidence="2">Uncharacterized protein</fullName>
    </submittedName>
</protein>
<dbReference type="Proteomes" id="UP001141629">
    <property type="component" value="Unassembled WGS sequence"/>
</dbReference>
<feature type="region of interest" description="Disordered" evidence="1">
    <location>
        <begin position="226"/>
        <end position="247"/>
    </location>
</feature>
<gene>
    <name evidence="2" type="ORF">H7K45_30040</name>
</gene>
<feature type="compositionally biased region" description="Basic and acidic residues" evidence="1">
    <location>
        <begin position="115"/>
        <end position="142"/>
    </location>
</feature>
<evidence type="ECO:0000256" key="1">
    <source>
        <dbReference type="SAM" id="MobiDB-lite"/>
    </source>
</evidence>
<reference evidence="2" key="2">
    <citation type="journal article" date="2022" name="BMC Genomics">
        <title>Comparative genome analysis of mycobacteria focusing on tRNA and non-coding RNA.</title>
        <authorList>
            <person name="Behra P.R.K."/>
            <person name="Pettersson B.M.F."/>
            <person name="Ramesh M."/>
            <person name="Das S."/>
            <person name="Dasgupta S."/>
            <person name="Kirsebom L.A."/>
        </authorList>
    </citation>
    <scope>NUCLEOTIDE SEQUENCE</scope>
    <source>
        <strain evidence="2">DSM 44838</strain>
    </source>
</reference>
<dbReference type="RefSeq" id="WP_263999874.1">
    <property type="nucleotide sequence ID" value="NZ_JACKVK010000022.1"/>
</dbReference>
<comment type="caution">
    <text evidence="2">The sequence shown here is derived from an EMBL/GenBank/DDBJ whole genome shotgun (WGS) entry which is preliminary data.</text>
</comment>
<proteinExistence type="predicted"/>
<name>A0A9X2Z8C6_9MYCO</name>
<feature type="compositionally biased region" description="Basic and acidic residues" evidence="1">
    <location>
        <begin position="228"/>
        <end position="247"/>
    </location>
</feature>
<keyword evidence="3" id="KW-1185">Reference proteome</keyword>